<protein>
    <submittedName>
        <fullName evidence="3">Uncharacterized protein</fullName>
    </submittedName>
</protein>
<keyword evidence="1" id="KW-1277">Toxin-antitoxin system</keyword>
<dbReference type="SUPFAM" id="SSF47598">
    <property type="entry name" value="Ribbon-helix-helix"/>
    <property type="match status" value="1"/>
</dbReference>
<dbReference type="PANTHER" id="PTHR35401:SF2">
    <property type="entry name" value="ABC-TYPE TRANSPORT SYSTEM"/>
    <property type="match status" value="1"/>
</dbReference>
<evidence type="ECO:0000313" key="3">
    <source>
        <dbReference type="EMBL" id="OOF79678.1"/>
    </source>
</evidence>
<dbReference type="Gene3D" id="1.20.5.780">
    <property type="entry name" value="Single helix bin"/>
    <property type="match status" value="1"/>
</dbReference>
<comment type="caution">
    <text evidence="3">The sequence shown here is derived from an EMBL/GenBank/DDBJ whole genome shotgun (WGS) entry which is preliminary data.</text>
</comment>
<reference evidence="4" key="1">
    <citation type="submission" date="2016-10" db="EMBL/GenBank/DDBJ databases">
        <title>Rodentibacter gen. nov. and new species.</title>
        <authorList>
            <person name="Christensen H."/>
        </authorList>
    </citation>
    <scope>NUCLEOTIDE SEQUENCE [LARGE SCALE GENOMIC DNA]</scope>
    <source>
        <strain evidence="4">Ppn152</strain>
    </source>
</reference>
<organism evidence="3 4">
    <name type="scientific">Rodentibacter caecimuris</name>
    <dbReference type="NCBI Taxonomy" id="1796644"/>
    <lineage>
        <taxon>Bacteria</taxon>
        <taxon>Pseudomonadati</taxon>
        <taxon>Pseudomonadota</taxon>
        <taxon>Gammaproteobacteria</taxon>
        <taxon>Pasteurellales</taxon>
        <taxon>Pasteurellaceae</taxon>
        <taxon>Rodentibacter</taxon>
    </lineage>
</organism>
<proteinExistence type="inferred from homology"/>
<sequence>MATARFEARVSPEIHLLLKRAAALEGRSLSDFVISSALSVAKKTVEQNDILHLTVNDQMLFANSLIDPPSPNAAMQKALSLSTELLGE</sequence>
<evidence type="ECO:0000256" key="2">
    <source>
        <dbReference type="ARBA" id="ARBA00049988"/>
    </source>
</evidence>
<evidence type="ECO:0000313" key="4">
    <source>
        <dbReference type="Proteomes" id="UP000189114"/>
    </source>
</evidence>
<dbReference type="EMBL" id="MLAE01000008">
    <property type="protein sequence ID" value="OOF79678.1"/>
    <property type="molecule type" value="Genomic_DNA"/>
</dbReference>
<dbReference type="GeneID" id="85657500"/>
<dbReference type="InterPro" id="IPR010985">
    <property type="entry name" value="Ribbon_hlx_hlx"/>
</dbReference>
<gene>
    <name evidence="3" type="ORF">BKG96_01385</name>
</gene>
<dbReference type="Proteomes" id="UP000189114">
    <property type="component" value="Unassembled WGS sequence"/>
</dbReference>
<comment type="similarity">
    <text evidence="2">Belongs to the TacA antitoxin family.</text>
</comment>
<dbReference type="RefSeq" id="WP_077476053.1">
    <property type="nucleotide sequence ID" value="NZ_CP040863.1"/>
</dbReference>
<dbReference type="PANTHER" id="PTHR35401">
    <property type="entry name" value="COPG FAMILY HELIX-TURN-HELIX PROTEIN-RELATED-RELATED"/>
    <property type="match status" value="1"/>
</dbReference>
<evidence type="ECO:0000256" key="1">
    <source>
        <dbReference type="ARBA" id="ARBA00022649"/>
    </source>
</evidence>
<name>A0A1V3KQU0_9PAST</name>
<dbReference type="Pfam" id="PF08681">
    <property type="entry name" value="TacA1"/>
    <property type="match status" value="1"/>
</dbReference>
<dbReference type="GO" id="GO:0006355">
    <property type="term" value="P:regulation of DNA-templated transcription"/>
    <property type="evidence" value="ECO:0007669"/>
    <property type="project" value="InterPro"/>
</dbReference>
<dbReference type="AlphaFoldDB" id="A0A1V3KQU0"/>
<accession>A0A1V3KQU0</accession>
<dbReference type="InterPro" id="IPR014795">
    <property type="entry name" value="TacA_1-like"/>
</dbReference>